<dbReference type="EMBL" id="CP070496">
    <property type="protein sequence ID" value="QSB06711.1"/>
    <property type="molecule type" value="Genomic_DNA"/>
</dbReference>
<accession>A0A895XM03</accession>
<dbReference type="PROSITE" id="PS50893">
    <property type="entry name" value="ABC_TRANSPORTER_2"/>
    <property type="match status" value="1"/>
</dbReference>
<evidence type="ECO:0000256" key="2">
    <source>
        <dbReference type="ARBA" id="ARBA00022448"/>
    </source>
</evidence>
<dbReference type="AlphaFoldDB" id="A0A895XM03"/>
<keyword evidence="4 7" id="KW-0067">ATP-binding</keyword>
<dbReference type="GO" id="GO:0005886">
    <property type="term" value="C:plasma membrane"/>
    <property type="evidence" value="ECO:0007669"/>
    <property type="project" value="UniProtKB-SubCell"/>
</dbReference>
<dbReference type="InterPro" id="IPR003593">
    <property type="entry name" value="AAA+_ATPase"/>
</dbReference>
<dbReference type="KEGG" id="nav:JQS30_07405"/>
<dbReference type="SMART" id="SM00382">
    <property type="entry name" value="AAA"/>
    <property type="match status" value="1"/>
</dbReference>
<reference evidence="7" key="1">
    <citation type="submission" date="2021-02" db="EMBL/GenBank/DDBJ databases">
        <title>Natronoglycomyces albus gen. nov., sp. nov, a haloalkaliphilic actinobacterium from a soda solonchak soil.</title>
        <authorList>
            <person name="Sorokin D.Y."/>
            <person name="Khijniak T.V."/>
            <person name="Zakharycheva A.P."/>
            <person name="Boueva O.V."/>
            <person name="Ariskina E.V."/>
            <person name="Hahnke R.L."/>
            <person name="Bunk B."/>
            <person name="Sproer C."/>
            <person name="Schumann P."/>
            <person name="Evtushenko L.I."/>
            <person name="Kublanov I.V."/>
        </authorList>
    </citation>
    <scope>NUCLEOTIDE SEQUENCE</scope>
    <source>
        <strain evidence="7">DSM 106290</strain>
    </source>
</reference>
<evidence type="ECO:0000256" key="3">
    <source>
        <dbReference type="ARBA" id="ARBA00022741"/>
    </source>
</evidence>
<proteinExistence type="predicted"/>
<dbReference type="CDD" id="cd03230">
    <property type="entry name" value="ABC_DR_subfamily_A"/>
    <property type="match status" value="1"/>
</dbReference>
<evidence type="ECO:0000256" key="1">
    <source>
        <dbReference type="ARBA" id="ARBA00004202"/>
    </source>
</evidence>
<dbReference type="SUPFAM" id="SSF52540">
    <property type="entry name" value="P-loop containing nucleoside triphosphate hydrolases"/>
    <property type="match status" value="1"/>
</dbReference>
<keyword evidence="2" id="KW-0813">Transport</keyword>
<dbReference type="Pfam" id="PF00005">
    <property type="entry name" value="ABC_tran"/>
    <property type="match status" value="1"/>
</dbReference>
<keyword evidence="8" id="KW-1185">Reference proteome</keyword>
<sequence>MTDQRAHPPAVSSAPAFAVQNVTCQYGSYTAVEEVSFSVSSGEIFALLGTNGAGKTTTVESLQGNHTPTSGQVRVLGKDPGRLWRTLAGRVAVISQESGFAPDLTVAETLRMWQALNPRREATAFAGQDPIDVVGLSHRRDAKVGVLSGGEKRRLDLALAVSTGPEVLFADEPTTGLDPASRRSTWEVLRTLAAHGCAILLTTHYLDEAAELADQVAIMNSGKVVQSGTVAQVVSAQDATISFALPEGVTASHLPELVHGRTDCFETGGRRSVVVYTGQLQADMLRILTWADEEGLVLEELAAHPASLDEVFAALSDQDA</sequence>
<dbReference type="RefSeq" id="WP_213172721.1">
    <property type="nucleotide sequence ID" value="NZ_CP070496.1"/>
</dbReference>
<dbReference type="GO" id="GO:0046677">
    <property type="term" value="P:response to antibiotic"/>
    <property type="evidence" value="ECO:0007669"/>
    <property type="project" value="UniProtKB-KW"/>
</dbReference>
<dbReference type="InterPro" id="IPR050763">
    <property type="entry name" value="ABC_transporter_ATP-binding"/>
</dbReference>
<gene>
    <name evidence="7" type="ORF">JQS30_07405</name>
</gene>
<feature type="domain" description="ABC transporter" evidence="6">
    <location>
        <begin position="17"/>
        <end position="246"/>
    </location>
</feature>
<dbReference type="InterPro" id="IPR017871">
    <property type="entry name" value="ABC_transporter-like_CS"/>
</dbReference>
<keyword evidence="3" id="KW-0547">Nucleotide-binding</keyword>
<dbReference type="GO" id="GO:0005524">
    <property type="term" value="F:ATP binding"/>
    <property type="evidence" value="ECO:0007669"/>
    <property type="project" value="UniProtKB-KW"/>
</dbReference>
<dbReference type="Proteomes" id="UP000662939">
    <property type="component" value="Chromosome"/>
</dbReference>
<dbReference type="Gene3D" id="3.40.50.300">
    <property type="entry name" value="P-loop containing nucleotide triphosphate hydrolases"/>
    <property type="match status" value="1"/>
</dbReference>
<dbReference type="GO" id="GO:0016887">
    <property type="term" value="F:ATP hydrolysis activity"/>
    <property type="evidence" value="ECO:0007669"/>
    <property type="project" value="InterPro"/>
</dbReference>
<protein>
    <submittedName>
        <fullName evidence="7">ABC transporter ATP-binding protein</fullName>
    </submittedName>
</protein>
<dbReference type="PROSITE" id="PS00211">
    <property type="entry name" value="ABC_TRANSPORTER_1"/>
    <property type="match status" value="1"/>
</dbReference>
<dbReference type="InterPro" id="IPR003439">
    <property type="entry name" value="ABC_transporter-like_ATP-bd"/>
</dbReference>
<evidence type="ECO:0000313" key="8">
    <source>
        <dbReference type="Proteomes" id="UP000662939"/>
    </source>
</evidence>
<keyword evidence="5" id="KW-0046">Antibiotic resistance</keyword>
<dbReference type="PANTHER" id="PTHR42711">
    <property type="entry name" value="ABC TRANSPORTER ATP-BINDING PROTEIN"/>
    <property type="match status" value="1"/>
</dbReference>
<evidence type="ECO:0000256" key="4">
    <source>
        <dbReference type="ARBA" id="ARBA00022840"/>
    </source>
</evidence>
<evidence type="ECO:0000313" key="7">
    <source>
        <dbReference type="EMBL" id="QSB06711.1"/>
    </source>
</evidence>
<evidence type="ECO:0000259" key="6">
    <source>
        <dbReference type="PROSITE" id="PS50893"/>
    </source>
</evidence>
<name>A0A895XM03_9ACTN</name>
<dbReference type="PANTHER" id="PTHR42711:SF17">
    <property type="entry name" value="ABC TRANSPORTER ATP-BINDING PROTEIN"/>
    <property type="match status" value="1"/>
</dbReference>
<organism evidence="7 8">
    <name type="scientific">Natronoglycomyces albus</name>
    <dbReference type="NCBI Taxonomy" id="2811108"/>
    <lineage>
        <taxon>Bacteria</taxon>
        <taxon>Bacillati</taxon>
        <taxon>Actinomycetota</taxon>
        <taxon>Actinomycetes</taxon>
        <taxon>Glycomycetales</taxon>
        <taxon>Glycomycetaceae</taxon>
        <taxon>Natronoglycomyces</taxon>
    </lineage>
</organism>
<comment type="subcellular location">
    <subcellularLocation>
        <location evidence="1">Cell membrane</location>
        <topology evidence="1">Peripheral membrane protein</topology>
    </subcellularLocation>
</comment>
<dbReference type="InterPro" id="IPR027417">
    <property type="entry name" value="P-loop_NTPase"/>
</dbReference>
<evidence type="ECO:0000256" key="5">
    <source>
        <dbReference type="ARBA" id="ARBA00023251"/>
    </source>
</evidence>